<feature type="transmembrane region" description="Helical" evidence="3">
    <location>
        <begin position="2137"/>
        <end position="2155"/>
    </location>
</feature>
<feature type="region of interest" description="Disordered" evidence="2">
    <location>
        <begin position="3449"/>
        <end position="3473"/>
    </location>
</feature>
<dbReference type="InterPro" id="IPR016024">
    <property type="entry name" value="ARM-type_fold"/>
</dbReference>
<feature type="compositionally biased region" description="Low complexity" evidence="2">
    <location>
        <begin position="442"/>
        <end position="460"/>
    </location>
</feature>
<keyword evidence="3" id="KW-1133">Transmembrane helix</keyword>
<dbReference type="Gene3D" id="3.90.1410.10">
    <property type="entry name" value="set domain protein methyltransferase, domain 1"/>
    <property type="match status" value="1"/>
</dbReference>
<feature type="transmembrane region" description="Helical" evidence="3">
    <location>
        <begin position="2066"/>
        <end position="2085"/>
    </location>
</feature>
<feature type="transmembrane region" description="Helical" evidence="3">
    <location>
        <begin position="1725"/>
        <end position="1745"/>
    </location>
</feature>
<organism evidence="5 6">
    <name type="scientific">Symbiodinium microadriaticum</name>
    <name type="common">Dinoflagellate</name>
    <name type="synonym">Zooxanthella microadriatica</name>
    <dbReference type="NCBI Taxonomy" id="2951"/>
    <lineage>
        <taxon>Eukaryota</taxon>
        <taxon>Sar</taxon>
        <taxon>Alveolata</taxon>
        <taxon>Dinophyceae</taxon>
        <taxon>Suessiales</taxon>
        <taxon>Symbiodiniaceae</taxon>
        <taxon>Symbiodinium</taxon>
    </lineage>
</organism>
<feature type="compositionally biased region" description="Polar residues" evidence="2">
    <location>
        <begin position="2966"/>
        <end position="2975"/>
    </location>
</feature>
<dbReference type="InterPro" id="IPR011989">
    <property type="entry name" value="ARM-like"/>
</dbReference>
<dbReference type="InterPro" id="IPR036719">
    <property type="entry name" value="Neuro-gated_channel_TM_sf"/>
</dbReference>
<dbReference type="SUPFAM" id="SSF90112">
    <property type="entry name" value="Neurotransmitter-gated ion-channel transmembrane pore"/>
    <property type="match status" value="2"/>
</dbReference>
<feature type="transmembrane region" description="Helical" evidence="3">
    <location>
        <begin position="2786"/>
        <end position="2805"/>
    </location>
</feature>
<protein>
    <submittedName>
        <fullName evidence="5">CLIP-associated protein</fullName>
    </submittedName>
</protein>
<feature type="compositionally biased region" description="Basic and acidic residues" evidence="2">
    <location>
        <begin position="4385"/>
        <end position="4395"/>
    </location>
</feature>
<feature type="region of interest" description="Disordered" evidence="2">
    <location>
        <begin position="4258"/>
        <end position="4398"/>
    </location>
</feature>
<comment type="caution">
    <text evidence="5">The sequence shown here is derived from an EMBL/GenBank/DDBJ whole genome shotgun (WGS) entry which is preliminary data.</text>
</comment>
<evidence type="ECO:0000256" key="1">
    <source>
        <dbReference type="ARBA" id="ARBA00004141"/>
    </source>
</evidence>
<feature type="region of interest" description="Disordered" evidence="2">
    <location>
        <begin position="3639"/>
        <end position="3680"/>
    </location>
</feature>
<dbReference type="PROSITE" id="PS50280">
    <property type="entry name" value="SET"/>
    <property type="match status" value="1"/>
</dbReference>
<dbReference type="InterPro" id="IPR038050">
    <property type="entry name" value="Neuro_actylchol_rec"/>
</dbReference>
<feature type="compositionally biased region" description="Polar residues" evidence="2">
    <location>
        <begin position="3207"/>
        <end position="3220"/>
    </location>
</feature>
<dbReference type="Proteomes" id="UP000186817">
    <property type="component" value="Unassembled WGS sequence"/>
</dbReference>
<dbReference type="GO" id="GO:0016020">
    <property type="term" value="C:membrane"/>
    <property type="evidence" value="ECO:0007669"/>
    <property type="project" value="UniProtKB-SubCell"/>
</dbReference>
<dbReference type="InterPro" id="IPR034085">
    <property type="entry name" value="TOG"/>
</dbReference>
<feature type="transmembrane region" description="Helical" evidence="3">
    <location>
        <begin position="1377"/>
        <end position="1407"/>
    </location>
</feature>
<feature type="compositionally biased region" description="Polar residues" evidence="2">
    <location>
        <begin position="3013"/>
        <end position="3029"/>
    </location>
</feature>
<feature type="transmembrane region" description="Helical" evidence="3">
    <location>
        <begin position="1321"/>
        <end position="1345"/>
    </location>
</feature>
<feature type="region of interest" description="Disordered" evidence="2">
    <location>
        <begin position="4512"/>
        <end position="4542"/>
    </location>
</feature>
<keyword evidence="6" id="KW-1185">Reference proteome</keyword>
<reference evidence="5 6" key="1">
    <citation type="submission" date="2016-02" db="EMBL/GenBank/DDBJ databases">
        <title>Genome analysis of coral dinoflagellate symbionts highlights evolutionary adaptations to a symbiotic lifestyle.</title>
        <authorList>
            <person name="Aranda M."/>
            <person name="Li Y."/>
            <person name="Liew Y.J."/>
            <person name="Baumgarten S."/>
            <person name="Simakov O."/>
            <person name="Wilson M."/>
            <person name="Piel J."/>
            <person name="Ashoor H."/>
            <person name="Bougouffa S."/>
            <person name="Bajic V.B."/>
            <person name="Ryu T."/>
            <person name="Ravasi T."/>
            <person name="Bayer T."/>
            <person name="Micklem G."/>
            <person name="Kim H."/>
            <person name="Bhak J."/>
            <person name="Lajeunesse T.C."/>
            <person name="Voolstra C.R."/>
        </authorList>
    </citation>
    <scope>NUCLEOTIDE SEQUENCE [LARGE SCALE GENOMIC DNA]</scope>
    <source>
        <strain evidence="5 6">CCMP2467</strain>
    </source>
</reference>
<dbReference type="SUPFAM" id="SSF82199">
    <property type="entry name" value="SET domain"/>
    <property type="match status" value="1"/>
</dbReference>
<feature type="compositionally biased region" description="Low complexity" evidence="2">
    <location>
        <begin position="3456"/>
        <end position="3469"/>
    </location>
</feature>
<accession>A0A1Q9DU93</accession>
<feature type="transmembrane region" description="Helical" evidence="3">
    <location>
        <begin position="2467"/>
        <end position="2489"/>
    </location>
</feature>
<feature type="transmembrane region" description="Helical" evidence="3">
    <location>
        <begin position="2849"/>
        <end position="2868"/>
    </location>
</feature>
<feature type="transmembrane region" description="Helical" evidence="3">
    <location>
        <begin position="1688"/>
        <end position="1710"/>
    </location>
</feature>
<feature type="transmembrane region" description="Helical" evidence="3">
    <location>
        <begin position="1791"/>
        <end position="1812"/>
    </location>
</feature>
<dbReference type="InterPro" id="IPR001214">
    <property type="entry name" value="SET_dom"/>
</dbReference>
<feature type="transmembrane region" description="Helical" evidence="3">
    <location>
        <begin position="2811"/>
        <end position="2829"/>
    </location>
</feature>
<evidence type="ECO:0000313" key="5">
    <source>
        <dbReference type="EMBL" id="OLP98708.1"/>
    </source>
</evidence>
<dbReference type="InterPro" id="IPR046341">
    <property type="entry name" value="SET_dom_sf"/>
</dbReference>
<feature type="region of interest" description="Disordered" evidence="2">
    <location>
        <begin position="3198"/>
        <end position="3437"/>
    </location>
</feature>
<feature type="compositionally biased region" description="Basic and acidic residues" evidence="2">
    <location>
        <begin position="3582"/>
        <end position="3592"/>
    </location>
</feature>
<feature type="compositionally biased region" description="Basic and acidic residues" evidence="2">
    <location>
        <begin position="4288"/>
        <end position="4300"/>
    </location>
</feature>
<dbReference type="Gene3D" id="2.70.170.10">
    <property type="entry name" value="Neurotransmitter-gated ion-channel ligand-binding domain"/>
    <property type="match status" value="5"/>
</dbReference>
<feature type="region of interest" description="Disordered" evidence="2">
    <location>
        <begin position="1035"/>
        <end position="1100"/>
    </location>
</feature>
<feature type="compositionally biased region" description="Polar residues" evidence="2">
    <location>
        <begin position="3529"/>
        <end position="3538"/>
    </location>
</feature>
<dbReference type="Pfam" id="PF12348">
    <property type="entry name" value="CLASP_N"/>
    <property type="match status" value="1"/>
</dbReference>
<sequence>MLLSAAIFGFSLSRLQFLIRPSANSVRILHTASSASSKANSIIKGLLHSAAREIRVFAAMPTPAETTSPAEAVSLPPHLSSEAALKDYLESCGVNTSKFGTGGTKTMSWLFQELKEGSSFLEQPCDSSMPGHPGRPKIMRVVEPIFIRLRFRSRVLVQERQQFPDGRTRVRNMLLAEKKEPRDSGGLLAAIHRGIHEELGVSLEDLGRDDVIRYRPDTYHFEIEQIDSASYPGLPSSYRTHHVQVEILETGLDVFLHCGLPEFSDFVTKEKTAQGEVTLFWRWDDVPTALRKGVVKFPPKSLTTHQHGVRPSLHSVHSNGSISEKNVASVHFSKVKSHYRGTPSRKDALLGEYLESLKTFREADRFVFPTLSVGEPLDEPEDLARDALDAGIHQSRPLRGERPRKAGMLMMQRWGIRTVPMPGVEVLADEEENEAEAEAGKAEAQTKAATEASAENAAEEPTWPADNLLDVCRLVQQLRELPNCQDVPISETNLQCLLARMNEMRFSQLGGGQRMSRLEGWRSQQQQLLDKPVHSTAAACGPVTHFGSHSSLQILLFVREDGTLALGYCLSVYRGAPISGTATRTFKASRPSARPIPAGLMLEFVQSLQRTWIGTLLNPVHMIDPTSACGQTKASNVQQNADRLTVTFSTPSTCKCIAGGFVEGLIAKIIPSYRALTVGDIPDDAALASYLRRAGIDPTAYGTGKAKTIAALLKEVVKGETVLEWNDSQSQIRRVVEPVFIQLRWGDKVLVETEQILSDGRPRQRNMLMAEKKSPEDVDIEHSALRGVKEELLENVPGCEIDVLRHLRFMQEAYCCVAENLESNSFPGLPCVYITHYCGVQILDNALPLFKDIGFLETDFETKESDGKINKWRWVDVSNARQDKVKGFPKLEEDGKDQAAEGLWQQLDTPQDPGDLRVLLEMGGVNVTTWGMYTEESLKCLLDELKIGASTLERDDVSGKVRRAICSNLVQLKVDEEMSQQGQGFGLGDARRMVRFRPERGVWEVVQSDTSSYPGLPCCYQTRLVQFDAKQKEFPRKMPSDASINGLPQVRRPSFTDNLNGGAPPGGTLSSGPCSPKSAQSVSSIPGSLYSESPVRARAKPAENMQDTIQEIPDKDIVGSGLYLQVLNMHKDLRFRMVAKESSEKAPPPASQAVACSCEILLIRNINPLTATYQCRFFVFMEWFDPSAVGMPLGDVSEENRKKLSIPEIALQNTLKTGLEIHSPPEVIHSERGHVAAKILYQAVMQMEIDMRLFPFDTQRLNIVLGLRARRDRDRAIFCRFCHCDSQIRLDEWKILGTFFDSDRPDGRARVQFGVVIGRGYMYYVTNVLITLCAIASSSFAGYFLQVAPPFDRLRFGVSILFAQTTFRLSIDSKLPIVAYATAFDHFAMCCQLLLLSMIVGDVIVAMLADRWFHFGGMEAARIVDKIILFTLMPLWLLALVIFSIWVVRKRQKTAQAQALLNHEPSSSAVSTSAEGAAHGDFSEEAMEQVSKLKNRLRYTSARRLSPTMQHLSSEAVVVSGLVWFLHDIDPIQAQYECKFTLFVEWLSQEAVGMKAGTRLSQDDLARHKAPEIDVHNKVELSVEDGPSAMVADSETGRIVMCTRYMAKLQLRLKLRNFPFDWQSLPIDFTMPAEKDVNRAFVCRSLELQPLAKTLDEWTFQGTWTSCDFHEGMSAASMYIEVKRRSQYYVVSVLGVMLGISSLVFTVFAIQVNTEGAGFDDQGKILISLLMTLLAFKLLTASGKIPKVAKATIFDRYVLATETCFFATVLSCTLMRLVISDPGMARFSMALRGGFFAVLLCSWLFFNVAMVFKIRRSNALANAEILERQGRRGSVHGPGFDEQALIMSRQPRMPEIAVGPQAVLLEVNFQHVFGINPAAANFTCVFEVRMAWLDERAKACSSSMALDAKRCQELGQPKLTVQNAQSTNTTFLSGRVVDETTGHVTCHLKIKAQVLLMFNLSNFPWDQQSLYVVLMLPSHSDRARHMVLTDLQASEDKTAKTGEWAELGVFGASYRITGISKAVFGLEMQRFSRYYVTSLLSMCLWSTFILFVYALDVNDFKERGKVMVGVLVVQNVAKVAVSSKMPRVVCITAYDKVALNSLALLFSIGLFTAFLDFLSQLELQWLNFEVLTIVDRVAGALFCLTWLALNIRAIWHVRRNSSKAESLGLGRLPRSLSGLTREADPDPDIAEQLEILRRPSDPLGKRPLNTVRKTSRSSDGLGGIVTVKLGVKFWLVSDIDVAAASFMAKFHVIMEWVDQAAVGMPQATRISHKELQKAGPGHIVVPNVSVRNAITVALEEYSDIIVLDEKTGRITCRLHINAVFHNDYCLDSFPFDCQRLVVEMQLIDCEGFELAPSFCDAADQSKNLDGWNVKDSVVALAPSLEENPKQKVKVCLLAERQAGFYVKQVLSIYWFLSTLMFSFFVLPSSEFTKRLVDILKIVLTQTTFRFSVEHRLPKVQHWTPFDIYLISCQMLACLIVGTFMGCYYLSKDSSRACFLQEIERALLVGLAALWVLWNLCFVLYAIHRKKSELLGARLAMRSGLILPQRISSGLLPRFSRSPRQLSSGEVQQVETLTAGNRDSELPLTPQYSRGSELRAFTNQDSKVGETQVISIAFRIWLIRNVDLVKATFECKFRVFLEWLDESAVGLEKGKKAKELKVPSLAITNAIQAEVIDRSSAPEVVNPKTGHVAVQMLFRATLRMDQQVRHFPFDCQWLAITVSLKEEGCARNRSFLFQYCEVDEGLSLDEWYICPDPAFSTLTKHDAPSIQDTVMCGLLIRRASRYYVVNIMLMLGLISSVAFAIYTVDVSLFWERAEVFLGIFPLIVVFKMSAQGKLPRVGYSTKFDQFAMACQMLFLIIVMGCTLRPQPGALSASPCLLFSSPLLYDNLEKFAFFILLAPENELGVQRSVKGDPVTMEEHIRQKQIEQAVLMALENTKDTGDTEVSQPKPEWQEQRVPSLLNDEVCNNQGSTPNKEPGYVNSFVQETQHKLIRPPVLYFFGSLPGESERSSDTNQPKQPTEPTKGTSEQDPDRGRALEGRGVSSHTNIPPAPPELQPPPRPERTVATLKQYTCVFPNVMPLSREWKMGSQNPVHIARRGDVALASRQRWGLTSSLMPAAWLIQVDQTRRRAHGEPEIPGEVELRRGESFLIIWEEDGWTLFERYPGDVAAWTTTVMPAGTEVSHHNHILLPEQRVHDGDVPRAQDPNASSSQARGQRSGESPPHKAAPPQPPSSSASSGNRSERAWASDDGGGQQHGDYDRTELMQRTTPQPRRGASPNKPPTHLPAAAAAPRGEAHDRSEPPATTAHPLLGAPSTQTQEEMLAVAMLVETGQADRVPWTGGRNPCTSTPEATVPEATLPSQQQPEEPGTSPSRKHRRTSQPQQRPDQEPGPMASPRHEQGQNSTATAPQQRIPAHLPPSSGQPWHEQGPDVTAAAPQQRIPAIPRTTAAQDRGQASAPSMQQAQQAPQEHETSAYMVLRAQQLITQLMPTLVGDQVPLAAEALGQLQQWSRGLWGHNVQLVEDTGPDTCNSLQETVPWNPPQPTRGTTEQAPTEPRVPSRQISGAAGQAPTELWTPAGEQSKRREERGNHGDCSLSSADMPGTETEDEAFGLTRRRRSAATGTRRLLVALPVCFLLPGPRSDSPTVNERDAQFQRARVGQRGRPTREEGASPKPVKPSNERYERWLLQSTGTWTGLPEGAAVNVFLEEAQDIVEENQELDYVHAADVLALNDGAEEVPPRPLCPAEKLESVLGDIQAAVGSGHKKLQGMAASFVSNMPVWFRSCVYLSTEDLTDQDLATIDLIRHVEHICMFVLVGLWMFWIGRFSFFAVRTSRLQPVDGVQSSVRIKLQGLSADAAPAAGLGGAPVEGLAPSLSVVAEQEKTRHFSAARGVFQDQRAGLASLWLWASAMTRRSERRSCNKDAPMRTKIFSQNSLVRVRSHGQRFVHPPQIIALGLSEAPAASPDLRPALETSFTRIRAAVSCRVGTKLRANAPVCPVAVDIVDLVLAPAMAPRKLADIASVELEPAEDVQAVCCSTGRELAREMDALQRSLEKRDDWAERCRSLKRLQGLVMGSSQLEGFVLALLRLRELLLAQVTDLRSALVREACVALRLLAEAFGSEIEVLAAAALPVLLRSTSVTILVIAESCFRCACAIVGACQAPRVVQALLEPMSARSGVQRHRGLQVLLLALQSHPTERLERLAEPLQKAIRDGLEDAREEVRGSARQCFWAFTQKFEERGLRFLALLDPARQRQLKAEAPTGEGLRRSPGGPKAATSVRARSASQKRAEDKEAQRRPLADVTASTSQEKRLLRSASQKLMAKDRQPDLSKQGPQRSSTGKLEGGESETQPSAQRAPQRLPSEPEAEPRGPEEAWPSSPSPRHAKAEPAAEPKAEWPPSMEQLVDACLKGSGSADALVEALQPEKPQARPKASHALRALHMALLEAANGPAAQLAAVELLDRLLTGSELVRDAIADKCVAAPLMAALARCAVAHRAAKRVLCRWFVCEEPPPPPAPSPKPNAAGLPLRRGRVQPQSSEKEALPSLTALLASRPCTEAEATTLRALAAAAKAEDEETWRSQEILVASAPSMTSEPEHSPFLVSVKHGFIHVDIGRRPASLRARTMSPRRADRSIKVQQEESEWLRQARELSRTVASPPLTPEERRLNSALRGLVRRHARALKCGGVGLHLSDLGKLSRDDREWQAVVGSPMSKDLVARVVRPGGRVLILALNALTSSGSACEVQDASVFCIQEMILHHPACVADYAEVVASKFFEVSGRAGPDRRLTVGLARALDHLLASIEPLRALEILLPQVSQNFDLLCAALRRLRPEQILEHLDVIVAPIVAAAETDSAETRKAAIFSLVDLYLIVGEDVMSYFRQELSPSQLKLVTLYAERQQCDSKGAPVEADCIPAARSIMPPDTPRMPPVEEFKGDVDAKRRRVAPRLPRFTGAPRSSVAAALREAGGTWHEALCFAEPPELSVPGVRLARAVPAGTLLCQVPSQLHFSRPQCQAAAPAIYAGCEALPSADPEKRGEAADALCMALLLSSQRSGEAGRARDAQAGEQWPALWRALAAVLLGFGQDFEKHPYTSAWQGCVKSDHSSAEPELLAAQAQYVRTVYSCICDTLSSEHLRHLDEGLFLLSWLCLLTRRFGGPHGSALVPGVDFLNHSATPTASSDWDEASGSVEVRALTDLSAGEEVLISYGSLSNPLLWRTYGFTLPCRVEPSWTCTFSQAELRDAAEGAEEVEDLPNLHLDTSRVTDELALMLQASENGGKWLQRLLSRRLERGALGALGVGSGAGGFRSETLPMDATDDLTRIQLSEHLCLLAHVDVLNEMPGGQGGAQRLPADLRARCEDLRRELALIQQAGLLCLS</sequence>
<keyword evidence="3" id="KW-0472">Membrane</keyword>
<dbReference type="Gene3D" id="1.25.10.10">
    <property type="entry name" value="Leucine-rich Repeat Variant"/>
    <property type="match status" value="2"/>
</dbReference>
<evidence type="ECO:0000313" key="6">
    <source>
        <dbReference type="Proteomes" id="UP000186817"/>
    </source>
</evidence>
<dbReference type="InterPro" id="IPR024395">
    <property type="entry name" value="CLASP_N_dom"/>
</dbReference>
<evidence type="ECO:0000259" key="4">
    <source>
        <dbReference type="PROSITE" id="PS50280"/>
    </source>
</evidence>
<keyword evidence="3" id="KW-0812">Transmembrane</keyword>
<evidence type="ECO:0000256" key="2">
    <source>
        <dbReference type="SAM" id="MobiDB-lite"/>
    </source>
</evidence>
<feature type="compositionally biased region" description="Pro residues" evidence="2">
    <location>
        <begin position="3050"/>
        <end position="3060"/>
    </location>
</feature>
<dbReference type="PANTHER" id="PTHR18945">
    <property type="entry name" value="NEUROTRANSMITTER GATED ION CHANNEL"/>
    <property type="match status" value="1"/>
</dbReference>
<dbReference type="Pfam" id="PF00856">
    <property type="entry name" value="SET"/>
    <property type="match status" value="1"/>
</dbReference>
<dbReference type="InterPro" id="IPR036734">
    <property type="entry name" value="Neur_chan_lig-bd_sf"/>
</dbReference>
<feature type="region of interest" description="Disordered" evidence="2">
    <location>
        <begin position="301"/>
        <end position="320"/>
    </location>
</feature>
<feature type="transmembrane region" description="Helical" evidence="3">
    <location>
        <begin position="2097"/>
        <end position="2117"/>
    </location>
</feature>
<comment type="subcellular location">
    <subcellularLocation>
        <location evidence="1">Membrane</location>
        <topology evidence="1">Multi-pass membrane protein</topology>
    </subcellularLocation>
</comment>
<dbReference type="SUPFAM" id="SSF48371">
    <property type="entry name" value="ARM repeat"/>
    <property type="match status" value="1"/>
</dbReference>
<name>A0A1Q9DU93_SYMMI</name>
<feature type="compositionally biased region" description="Polar residues" evidence="2">
    <location>
        <begin position="3402"/>
        <end position="3411"/>
    </location>
</feature>
<feature type="transmembrane region" description="Helical" evidence="3">
    <location>
        <begin position="1427"/>
        <end position="1448"/>
    </location>
</feature>
<proteinExistence type="predicted"/>
<evidence type="ECO:0000256" key="3">
    <source>
        <dbReference type="SAM" id="Phobius"/>
    </source>
</evidence>
<feature type="domain" description="SET" evidence="4">
    <location>
        <begin position="4885"/>
        <end position="5205"/>
    </location>
</feature>
<feature type="region of interest" description="Disordered" evidence="2">
    <location>
        <begin position="430"/>
        <end position="460"/>
    </location>
</feature>
<feature type="region of interest" description="Disordered" evidence="2">
    <location>
        <begin position="3003"/>
        <end position="3063"/>
    </location>
</feature>
<dbReference type="Gene3D" id="1.20.58.390">
    <property type="entry name" value="Neurotransmitter-gated ion-channel transmembrane domain"/>
    <property type="match status" value="2"/>
</dbReference>
<dbReference type="SMART" id="SM01349">
    <property type="entry name" value="TOG"/>
    <property type="match status" value="1"/>
</dbReference>
<dbReference type="GO" id="GO:0005230">
    <property type="term" value="F:extracellular ligand-gated monoatomic ion channel activity"/>
    <property type="evidence" value="ECO:0007669"/>
    <property type="project" value="InterPro"/>
</dbReference>
<dbReference type="CDD" id="cd10527">
    <property type="entry name" value="SET_LSMT"/>
    <property type="match status" value="1"/>
</dbReference>
<dbReference type="SUPFAM" id="SSF63712">
    <property type="entry name" value="Nicotinic receptor ligand binding domain-like"/>
    <property type="match status" value="2"/>
</dbReference>
<gene>
    <name evidence="5" type="primary">CLASP</name>
    <name evidence="5" type="ORF">AK812_SmicGene18795</name>
</gene>
<feature type="transmembrane region" description="Helical" evidence="3">
    <location>
        <begin position="1757"/>
        <end position="1779"/>
    </location>
</feature>
<feature type="transmembrane region" description="Helical" evidence="3">
    <location>
        <begin position="2505"/>
        <end position="2526"/>
    </location>
</feature>
<feature type="region of interest" description="Disordered" evidence="2">
    <location>
        <begin position="3526"/>
        <end position="3613"/>
    </location>
</feature>
<dbReference type="OrthoDB" id="433924at2759"/>
<dbReference type="InterPro" id="IPR006201">
    <property type="entry name" value="Neur_channel"/>
</dbReference>
<feature type="region of interest" description="Disordered" evidence="2">
    <location>
        <begin position="2940"/>
        <end position="2980"/>
    </location>
</feature>
<dbReference type="GO" id="GO:0004888">
    <property type="term" value="F:transmembrane signaling receptor activity"/>
    <property type="evidence" value="ECO:0007669"/>
    <property type="project" value="InterPro"/>
</dbReference>
<dbReference type="EMBL" id="LSRX01000388">
    <property type="protein sequence ID" value="OLP98708.1"/>
    <property type="molecule type" value="Genomic_DNA"/>
</dbReference>
<feature type="transmembrane region" description="Helical" evidence="3">
    <location>
        <begin position="2034"/>
        <end position="2054"/>
    </location>
</feature>
<feature type="compositionally biased region" description="Polar residues" evidence="2">
    <location>
        <begin position="1068"/>
        <end position="1086"/>
    </location>
</feature>